<evidence type="ECO:0000313" key="16">
    <source>
        <dbReference type="EMBL" id="NEL53539.1"/>
    </source>
</evidence>
<feature type="signal peptide" evidence="14">
    <location>
        <begin position="1"/>
        <end position="19"/>
    </location>
</feature>
<keyword evidence="9" id="KW-0449">Lipoprotein</keyword>
<dbReference type="CDD" id="cd16913">
    <property type="entry name" value="YkuD_like"/>
    <property type="match status" value="1"/>
</dbReference>
<keyword evidence="7" id="KW-0472">Membrane</keyword>
<keyword evidence="8" id="KW-0564">Palmitate</keyword>
<evidence type="ECO:0000256" key="10">
    <source>
        <dbReference type="ARBA" id="ARBA00023315"/>
    </source>
</evidence>
<dbReference type="GO" id="GO:0018104">
    <property type="term" value="P:peptidoglycan-protein cross-linking"/>
    <property type="evidence" value="ECO:0007669"/>
    <property type="project" value="TreeGrafter"/>
</dbReference>
<dbReference type="GO" id="GO:0071555">
    <property type="term" value="P:cell wall organization"/>
    <property type="evidence" value="ECO:0007669"/>
    <property type="project" value="UniProtKB-UniRule"/>
</dbReference>
<evidence type="ECO:0000256" key="3">
    <source>
        <dbReference type="ARBA" id="ARBA00022679"/>
    </source>
</evidence>
<dbReference type="Proteomes" id="UP000470470">
    <property type="component" value="Unassembled WGS sequence"/>
</dbReference>
<sequence length="394" mass="41323">MACVALLAVLLLPACQAGAEATAAPTPDAAPLATARPVPAAVISTDPPLGARDVAPVTPLVVKAGNGDLTAVTVTAADGTPLPGTTSPDNRSWTASEPLAYGTSYAVQASARNVEGTPVEVSGSVGTVTPRTLAMPSVFPDEDTPVVGVGQPITVTFDEDVTDRAAVERALRVTTTPPVVGAWSWVGDRAVHYRPRDYWPARTHVVVDVDTYGVPMGDGVSGQADRHVEFDIGAKKVGVVDADELQLRLYVDDQLVKTMPTSLGKASSPTPSGTYVVMSQHRDYTMRSATYGVPADSPDGYETPVRYASRLSNSGIFVHGAPWSVGDQGRRNVSHGCLNVSVANAGWFYENFGRGDVVEVAGAGPRLQTWDGFGDWNTTWDQWLAGSALPQPAA</sequence>
<evidence type="ECO:0000256" key="4">
    <source>
        <dbReference type="ARBA" id="ARBA00022729"/>
    </source>
</evidence>
<keyword evidence="5 13" id="KW-0133">Cell shape</keyword>
<dbReference type="RefSeq" id="WP_162392583.1">
    <property type="nucleotide sequence ID" value="NZ_JAABOZ010000002.1"/>
</dbReference>
<dbReference type="PROSITE" id="PS52029">
    <property type="entry name" value="LD_TPASE"/>
    <property type="match status" value="1"/>
</dbReference>
<dbReference type="UniPathway" id="UPA00219"/>
<evidence type="ECO:0000256" key="11">
    <source>
        <dbReference type="ARBA" id="ARBA00023316"/>
    </source>
</evidence>
<dbReference type="FunFam" id="2.40.440.10:FF:000005">
    <property type="entry name" value="L,D-transpeptidase 2"/>
    <property type="match status" value="1"/>
</dbReference>
<evidence type="ECO:0000256" key="2">
    <source>
        <dbReference type="ARBA" id="ARBA00022475"/>
    </source>
</evidence>
<dbReference type="SUPFAM" id="SSF141523">
    <property type="entry name" value="L,D-transpeptidase catalytic domain-like"/>
    <property type="match status" value="1"/>
</dbReference>
<reference evidence="16 17" key="1">
    <citation type="submission" date="2020-02" db="EMBL/GenBank/DDBJ databases">
        <title>The whole genome sequence of CPCC 205119.</title>
        <authorList>
            <person name="Jiang Z."/>
        </authorList>
    </citation>
    <scope>NUCLEOTIDE SEQUENCE [LARGE SCALE GENOMIC DNA]</scope>
    <source>
        <strain evidence="16 17">CPCC 205119</strain>
    </source>
</reference>
<keyword evidence="17" id="KW-1185">Reference proteome</keyword>
<dbReference type="GO" id="GO:0016746">
    <property type="term" value="F:acyltransferase activity"/>
    <property type="evidence" value="ECO:0007669"/>
    <property type="project" value="UniProtKB-KW"/>
</dbReference>
<dbReference type="GO" id="GO:0071972">
    <property type="term" value="F:peptidoglycan L,D-transpeptidase activity"/>
    <property type="evidence" value="ECO:0007669"/>
    <property type="project" value="TreeGrafter"/>
</dbReference>
<dbReference type="Gene3D" id="2.60.40.3710">
    <property type="match status" value="1"/>
</dbReference>
<dbReference type="PANTHER" id="PTHR30582:SF2">
    <property type="entry name" value="L,D-TRANSPEPTIDASE YCIB-RELATED"/>
    <property type="match status" value="1"/>
</dbReference>
<evidence type="ECO:0000256" key="14">
    <source>
        <dbReference type="SAM" id="SignalP"/>
    </source>
</evidence>
<accession>A0A7K3WC09</accession>
<feature type="active site" description="Proton donor/acceptor" evidence="13">
    <location>
        <position position="319"/>
    </location>
</feature>
<evidence type="ECO:0000313" key="17">
    <source>
        <dbReference type="Proteomes" id="UP000470470"/>
    </source>
</evidence>
<proteinExistence type="predicted"/>
<protein>
    <submittedName>
        <fullName evidence="16">L,D-transpeptidase family protein</fullName>
    </submittedName>
</protein>
<evidence type="ECO:0000256" key="5">
    <source>
        <dbReference type="ARBA" id="ARBA00022960"/>
    </source>
</evidence>
<dbReference type="GO" id="GO:0008360">
    <property type="term" value="P:regulation of cell shape"/>
    <property type="evidence" value="ECO:0007669"/>
    <property type="project" value="UniProtKB-UniRule"/>
</dbReference>
<evidence type="ECO:0000256" key="1">
    <source>
        <dbReference type="ARBA" id="ARBA00004752"/>
    </source>
</evidence>
<dbReference type="InterPro" id="IPR005490">
    <property type="entry name" value="LD_TPept_cat_dom"/>
</dbReference>
<dbReference type="InterPro" id="IPR041280">
    <property type="entry name" value="Big_10"/>
</dbReference>
<dbReference type="CDD" id="cd13432">
    <property type="entry name" value="LDT_IgD_like_2"/>
    <property type="match status" value="1"/>
</dbReference>
<keyword evidence="6 13" id="KW-0573">Peptidoglycan synthesis</keyword>
<dbReference type="GO" id="GO:0005576">
    <property type="term" value="C:extracellular region"/>
    <property type="evidence" value="ECO:0007669"/>
    <property type="project" value="TreeGrafter"/>
</dbReference>
<gene>
    <name evidence="16" type="ORF">G1H19_05890</name>
</gene>
<keyword evidence="2" id="KW-1003">Cell membrane</keyword>
<feature type="active site" description="Nucleophile" evidence="13">
    <location>
        <position position="337"/>
    </location>
</feature>
<evidence type="ECO:0000256" key="8">
    <source>
        <dbReference type="ARBA" id="ARBA00023139"/>
    </source>
</evidence>
<evidence type="ECO:0000256" key="12">
    <source>
        <dbReference type="ARBA" id="ARBA00060592"/>
    </source>
</evidence>
<dbReference type="PANTHER" id="PTHR30582">
    <property type="entry name" value="L,D-TRANSPEPTIDASE"/>
    <property type="match status" value="1"/>
</dbReference>
<feature type="domain" description="L,D-TPase catalytic" evidence="15">
    <location>
        <begin position="236"/>
        <end position="361"/>
    </location>
</feature>
<keyword evidence="10" id="KW-0012">Acyltransferase</keyword>
<evidence type="ECO:0000256" key="6">
    <source>
        <dbReference type="ARBA" id="ARBA00022984"/>
    </source>
</evidence>
<comment type="pathway">
    <text evidence="12">Glycan biosynthesis.</text>
</comment>
<dbReference type="InterPro" id="IPR038063">
    <property type="entry name" value="Transpep_catalytic_dom"/>
</dbReference>
<evidence type="ECO:0000256" key="7">
    <source>
        <dbReference type="ARBA" id="ARBA00023136"/>
    </source>
</evidence>
<dbReference type="AlphaFoldDB" id="A0A7K3WC09"/>
<dbReference type="Pfam" id="PF17964">
    <property type="entry name" value="Big_10"/>
    <property type="match status" value="1"/>
</dbReference>
<keyword evidence="3" id="KW-0808">Transferase</keyword>
<feature type="chain" id="PRO_5039364351" evidence="14">
    <location>
        <begin position="20"/>
        <end position="394"/>
    </location>
</feature>
<dbReference type="Gene3D" id="2.60.40.3780">
    <property type="match status" value="1"/>
</dbReference>
<dbReference type="Gene3D" id="2.40.440.10">
    <property type="entry name" value="L,D-transpeptidase catalytic domain-like"/>
    <property type="match status" value="1"/>
</dbReference>
<dbReference type="InterPro" id="IPR050979">
    <property type="entry name" value="LD-transpeptidase"/>
</dbReference>
<evidence type="ECO:0000256" key="13">
    <source>
        <dbReference type="PROSITE-ProRule" id="PRU01373"/>
    </source>
</evidence>
<dbReference type="Pfam" id="PF03734">
    <property type="entry name" value="YkuD"/>
    <property type="match status" value="1"/>
</dbReference>
<organism evidence="16 17">
    <name type="scientific">Goekera deserti</name>
    <dbReference type="NCBI Taxonomy" id="2497753"/>
    <lineage>
        <taxon>Bacteria</taxon>
        <taxon>Bacillati</taxon>
        <taxon>Actinomycetota</taxon>
        <taxon>Actinomycetes</taxon>
        <taxon>Geodermatophilales</taxon>
        <taxon>Geodermatophilaceae</taxon>
        <taxon>Goekera</taxon>
    </lineage>
</organism>
<keyword evidence="11 13" id="KW-0961">Cell wall biogenesis/degradation</keyword>
<keyword evidence="4 14" id="KW-0732">Signal</keyword>
<comment type="caution">
    <text evidence="16">The sequence shown here is derived from an EMBL/GenBank/DDBJ whole genome shotgun (WGS) entry which is preliminary data.</text>
</comment>
<dbReference type="EMBL" id="JAAGWK010000009">
    <property type="protein sequence ID" value="NEL53539.1"/>
    <property type="molecule type" value="Genomic_DNA"/>
</dbReference>
<evidence type="ECO:0000259" key="15">
    <source>
        <dbReference type="PROSITE" id="PS52029"/>
    </source>
</evidence>
<comment type="pathway">
    <text evidence="1 13">Cell wall biogenesis; peptidoglycan biosynthesis.</text>
</comment>
<evidence type="ECO:0000256" key="9">
    <source>
        <dbReference type="ARBA" id="ARBA00023288"/>
    </source>
</evidence>
<name>A0A7K3WC09_9ACTN</name>